<evidence type="ECO:0000313" key="2">
    <source>
        <dbReference type="Proteomes" id="UP000682843"/>
    </source>
</evidence>
<accession>A0ABX8ABD5</accession>
<dbReference type="Proteomes" id="UP000682843">
    <property type="component" value="Chromosome"/>
</dbReference>
<sequence>MVLVTALASPAFANEIDQMASNLEKSCSNHFRKRPNRPSNDSKKYCSCFAAEFTSTISLREIDSAGGTVTPVIQEQFERAAEHCGRDVPASVAQAGRAWAVQDN</sequence>
<proteinExistence type="predicted"/>
<keyword evidence="2" id="KW-1185">Reference proteome</keyword>
<gene>
    <name evidence="1" type="ORF">RPMA_21240</name>
</gene>
<protein>
    <recommendedName>
        <fullName evidence="3">HdeA/HdeB family protein</fullName>
    </recommendedName>
</protein>
<evidence type="ECO:0000313" key="1">
    <source>
        <dbReference type="EMBL" id="QUS41086.1"/>
    </source>
</evidence>
<evidence type="ECO:0008006" key="3">
    <source>
        <dbReference type="Google" id="ProtNLM"/>
    </source>
</evidence>
<name>A0ABX8ABD5_9BRAD</name>
<organism evidence="1 2">
    <name type="scientific">Tardiphaga alba</name>
    <dbReference type="NCBI Taxonomy" id="340268"/>
    <lineage>
        <taxon>Bacteria</taxon>
        <taxon>Pseudomonadati</taxon>
        <taxon>Pseudomonadota</taxon>
        <taxon>Alphaproteobacteria</taxon>
        <taxon>Hyphomicrobiales</taxon>
        <taxon>Nitrobacteraceae</taxon>
        <taxon>Tardiphaga</taxon>
    </lineage>
</organism>
<dbReference type="RefSeq" id="WP_211909684.1">
    <property type="nucleotide sequence ID" value="NZ_CP036498.1"/>
</dbReference>
<dbReference type="EMBL" id="CP036498">
    <property type="protein sequence ID" value="QUS41086.1"/>
    <property type="molecule type" value="Genomic_DNA"/>
</dbReference>
<reference evidence="1 2" key="1">
    <citation type="submission" date="2019-02" db="EMBL/GenBank/DDBJ databases">
        <title>Emended description of the genus Rhodopseudomonas and description of Rhodopseudomonas albus sp. nov., a non-phototrophic, heavy-metal-tolerant bacterium isolated from garden soil.</title>
        <authorList>
            <person name="Bao Z."/>
            <person name="Cao W.W."/>
            <person name="Sato Y."/>
            <person name="Nishizawa T."/>
            <person name="Zhao J."/>
            <person name="Guo Y."/>
            <person name="Ohta H."/>
        </authorList>
    </citation>
    <scope>NUCLEOTIDE SEQUENCE [LARGE SCALE GENOMIC DNA]</scope>
    <source>
        <strain evidence="1 2">SK50-23</strain>
    </source>
</reference>